<dbReference type="Pfam" id="PF12833">
    <property type="entry name" value="HTH_18"/>
    <property type="match status" value="1"/>
</dbReference>
<dbReference type="Gene3D" id="1.10.10.60">
    <property type="entry name" value="Homeodomain-like"/>
    <property type="match status" value="1"/>
</dbReference>
<keyword evidence="2" id="KW-0238">DNA-binding</keyword>
<dbReference type="SUPFAM" id="SSF46689">
    <property type="entry name" value="Homeodomain-like"/>
    <property type="match status" value="1"/>
</dbReference>
<dbReference type="InterPro" id="IPR020449">
    <property type="entry name" value="Tscrpt_reg_AraC-type_HTH"/>
</dbReference>
<evidence type="ECO:0000256" key="2">
    <source>
        <dbReference type="ARBA" id="ARBA00023125"/>
    </source>
</evidence>
<dbReference type="InterPro" id="IPR009057">
    <property type="entry name" value="Homeodomain-like_sf"/>
</dbReference>
<dbReference type="InterPro" id="IPR050204">
    <property type="entry name" value="AraC_XylS_family_regulators"/>
</dbReference>
<keyword evidence="1" id="KW-0805">Transcription regulation</keyword>
<keyword evidence="6" id="KW-1185">Reference proteome</keyword>
<evidence type="ECO:0000256" key="1">
    <source>
        <dbReference type="ARBA" id="ARBA00023015"/>
    </source>
</evidence>
<name>A0A2K8MAM5_9SPHN</name>
<dbReference type="RefSeq" id="WP_100280749.1">
    <property type="nucleotide sequence ID" value="NZ_CP024923.1"/>
</dbReference>
<keyword evidence="3" id="KW-0804">Transcription</keyword>
<protein>
    <submittedName>
        <fullName evidence="5">AraC family transcriptional regulator</fullName>
    </submittedName>
</protein>
<dbReference type="GO" id="GO:0043565">
    <property type="term" value="F:sequence-specific DNA binding"/>
    <property type="evidence" value="ECO:0007669"/>
    <property type="project" value="InterPro"/>
</dbReference>
<dbReference type="AlphaFoldDB" id="A0A2K8MAM5"/>
<dbReference type="InterPro" id="IPR018060">
    <property type="entry name" value="HTH_AraC"/>
</dbReference>
<gene>
    <name evidence="5" type="ORF">CVN68_02155</name>
</gene>
<dbReference type="EMBL" id="CP024923">
    <property type="protein sequence ID" value="ATY30938.1"/>
    <property type="molecule type" value="Genomic_DNA"/>
</dbReference>
<dbReference type="Pfam" id="PF14525">
    <property type="entry name" value="AraC_binding_2"/>
    <property type="match status" value="1"/>
</dbReference>
<evidence type="ECO:0000313" key="5">
    <source>
        <dbReference type="EMBL" id="ATY30938.1"/>
    </source>
</evidence>
<dbReference type="PANTHER" id="PTHR46796:SF6">
    <property type="entry name" value="ARAC SUBFAMILY"/>
    <property type="match status" value="1"/>
</dbReference>
<feature type="domain" description="HTH araC/xylS-type" evidence="4">
    <location>
        <begin position="203"/>
        <end position="303"/>
    </location>
</feature>
<organism evidence="5 6">
    <name type="scientific">Sphingomonas psychrotolerans</name>
    <dbReference type="NCBI Taxonomy" id="1327635"/>
    <lineage>
        <taxon>Bacteria</taxon>
        <taxon>Pseudomonadati</taxon>
        <taxon>Pseudomonadota</taxon>
        <taxon>Alphaproteobacteria</taxon>
        <taxon>Sphingomonadales</taxon>
        <taxon>Sphingomonadaceae</taxon>
        <taxon>Sphingomonas</taxon>
    </lineage>
</organism>
<evidence type="ECO:0000313" key="6">
    <source>
        <dbReference type="Proteomes" id="UP000229081"/>
    </source>
</evidence>
<dbReference type="OrthoDB" id="7191628at2"/>
<dbReference type="KEGG" id="sphc:CVN68_02155"/>
<reference evidence="5 6" key="1">
    <citation type="submission" date="2017-11" db="EMBL/GenBank/DDBJ databases">
        <title>Complete genome sequence of Sphingomonas sp. Strain Cra20, a psychrotolerant potential plant growth promoting rhizobacteria.</title>
        <authorList>
            <person name="Luo Y."/>
        </authorList>
    </citation>
    <scope>NUCLEOTIDE SEQUENCE [LARGE SCALE GENOMIC DNA]</scope>
    <source>
        <strain evidence="5 6">Cra20</strain>
    </source>
</reference>
<dbReference type="PRINTS" id="PR00032">
    <property type="entry name" value="HTHARAC"/>
</dbReference>
<accession>A0A2K8MAM5</accession>
<dbReference type="PROSITE" id="PS01124">
    <property type="entry name" value="HTH_ARAC_FAMILY_2"/>
    <property type="match status" value="1"/>
</dbReference>
<sequence>MTTSAVERFSTRLVPPQQRHLFWREVVADAFPGMTAYASEGIRADLSRWSLGEVGLARARSGRAHINRVATGDGANNLVFHVQRGGRTILVHGDEAVTAGIGDVIIADDARPYSIEISELNDCLVLQVPMAMLGTDVAKLDLHGRLLSLNDPNVAFLNHMLEGLWCQREMFDQIDEGIGGLLADAARIACTRGALRTPPHGDASPVEFALRNLGDPGLGTAMICGATGLSARAVQKAFVRKAALTPTAFITTRRLARAADLLACPDGRSITDIAFKVGFSDSAFFSRCFRRSYGVAPSQWRERSAGVDA</sequence>
<dbReference type="PROSITE" id="PS00041">
    <property type="entry name" value="HTH_ARAC_FAMILY_1"/>
    <property type="match status" value="1"/>
</dbReference>
<proteinExistence type="predicted"/>
<dbReference type="SMART" id="SM00342">
    <property type="entry name" value="HTH_ARAC"/>
    <property type="match status" value="1"/>
</dbReference>
<dbReference type="GO" id="GO:0003700">
    <property type="term" value="F:DNA-binding transcription factor activity"/>
    <property type="evidence" value="ECO:0007669"/>
    <property type="project" value="InterPro"/>
</dbReference>
<dbReference type="InterPro" id="IPR018062">
    <property type="entry name" value="HTH_AraC-typ_CS"/>
</dbReference>
<dbReference type="PANTHER" id="PTHR46796">
    <property type="entry name" value="HTH-TYPE TRANSCRIPTIONAL ACTIVATOR RHAS-RELATED"/>
    <property type="match status" value="1"/>
</dbReference>
<evidence type="ECO:0000256" key="3">
    <source>
        <dbReference type="ARBA" id="ARBA00023163"/>
    </source>
</evidence>
<dbReference type="Proteomes" id="UP000229081">
    <property type="component" value="Chromosome"/>
</dbReference>
<dbReference type="InterPro" id="IPR035418">
    <property type="entry name" value="AraC-bd_2"/>
</dbReference>
<evidence type="ECO:0000259" key="4">
    <source>
        <dbReference type="PROSITE" id="PS01124"/>
    </source>
</evidence>